<dbReference type="PANTHER" id="PTHR11817">
    <property type="entry name" value="PYRUVATE KINASE"/>
    <property type="match status" value="1"/>
</dbReference>
<dbReference type="RefSeq" id="XP_012674205.2">
    <property type="nucleotide sequence ID" value="XM_012818751.2"/>
</dbReference>
<keyword evidence="7" id="KW-0479">Metal-binding</keyword>
<keyword evidence="18" id="KW-1185">Reference proteome</keyword>
<dbReference type="Proteomes" id="UP000515152">
    <property type="component" value="Chromosome 3"/>
</dbReference>
<dbReference type="GO" id="GO:0016301">
    <property type="term" value="F:kinase activity"/>
    <property type="evidence" value="ECO:0007669"/>
    <property type="project" value="UniProtKB-KW"/>
</dbReference>
<dbReference type="Pfam" id="PF00224">
    <property type="entry name" value="PK"/>
    <property type="match status" value="1"/>
</dbReference>
<keyword evidence="8" id="KW-0547">Nucleotide-binding</keyword>
<evidence type="ECO:0000256" key="12">
    <source>
        <dbReference type="ARBA" id="ARBA00022958"/>
    </source>
</evidence>
<dbReference type="SUPFAM" id="SSF51621">
    <property type="entry name" value="Phosphoenolpyruvate/pyruvate domain"/>
    <property type="match status" value="1"/>
</dbReference>
<comment type="cofactor">
    <cofactor evidence="1">
        <name>Mg(2+)</name>
        <dbReference type="ChEBI" id="CHEBI:18420"/>
    </cofactor>
</comment>
<dbReference type="InterPro" id="IPR015793">
    <property type="entry name" value="Pyrv_Knase_brl"/>
</dbReference>
<evidence type="ECO:0000256" key="10">
    <source>
        <dbReference type="ARBA" id="ARBA00022840"/>
    </source>
</evidence>
<dbReference type="Gene3D" id="2.40.33.10">
    <property type="entry name" value="PK beta-barrel domain-like"/>
    <property type="match status" value="1"/>
</dbReference>
<evidence type="ECO:0000256" key="6">
    <source>
        <dbReference type="ARBA" id="ARBA00022679"/>
    </source>
</evidence>
<comment type="cofactor">
    <cofactor evidence="2">
        <name>K(+)</name>
        <dbReference type="ChEBI" id="CHEBI:29103"/>
    </cofactor>
</comment>
<feature type="domain" description="Pyruvate kinase C-terminal" evidence="17">
    <location>
        <begin position="407"/>
        <end position="525"/>
    </location>
</feature>
<dbReference type="GO" id="GO:0030955">
    <property type="term" value="F:potassium ion binding"/>
    <property type="evidence" value="ECO:0007669"/>
    <property type="project" value="InterPro"/>
</dbReference>
<dbReference type="GeneID" id="105892486"/>
<dbReference type="NCBIfam" id="NF004978">
    <property type="entry name" value="PRK06354.1"/>
    <property type="match status" value="1"/>
</dbReference>
<evidence type="ECO:0000256" key="3">
    <source>
        <dbReference type="ARBA" id="ARBA00004997"/>
    </source>
</evidence>
<dbReference type="NCBIfam" id="NF004491">
    <property type="entry name" value="PRK05826.1"/>
    <property type="match status" value="1"/>
</dbReference>
<dbReference type="GO" id="GO:0004743">
    <property type="term" value="F:pyruvate kinase activity"/>
    <property type="evidence" value="ECO:0007669"/>
    <property type="project" value="UniProtKB-EC"/>
</dbReference>
<dbReference type="InterPro" id="IPR040442">
    <property type="entry name" value="Pyrv_kinase-like_dom_sf"/>
</dbReference>
<dbReference type="GO" id="GO:0005524">
    <property type="term" value="F:ATP binding"/>
    <property type="evidence" value="ECO:0007669"/>
    <property type="project" value="UniProtKB-KW"/>
</dbReference>
<dbReference type="KEGG" id="char:105892486"/>
<dbReference type="AlphaFoldDB" id="A0A6P3VJW2"/>
<dbReference type="Gene3D" id="3.40.1380.20">
    <property type="entry name" value="Pyruvate kinase, C-terminal domain"/>
    <property type="match status" value="2"/>
</dbReference>
<dbReference type="Pfam" id="PF02887">
    <property type="entry name" value="PK_C"/>
    <property type="match status" value="1"/>
</dbReference>
<dbReference type="FunFam" id="3.20.20.60:FF:000025">
    <property type="entry name" value="Pyruvate kinase"/>
    <property type="match status" value="1"/>
</dbReference>
<evidence type="ECO:0000256" key="9">
    <source>
        <dbReference type="ARBA" id="ARBA00022777"/>
    </source>
</evidence>
<proteinExistence type="inferred from homology"/>
<evidence type="ECO:0000256" key="14">
    <source>
        <dbReference type="ARBA" id="ARBA00023317"/>
    </source>
</evidence>
<keyword evidence="10" id="KW-0067">ATP-binding</keyword>
<keyword evidence="13 15" id="KW-0324">Glycolysis</keyword>
<dbReference type="InterPro" id="IPR011037">
    <property type="entry name" value="Pyrv_Knase-like_insert_dom_sf"/>
</dbReference>
<dbReference type="InterPro" id="IPR036918">
    <property type="entry name" value="Pyrv_Knase_C_sf"/>
</dbReference>
<reference evidence="19" key="1">
    <citation type="submission" date="2025-08" db="UniProtKB">
        <authorList>
            <consortium name="RefSeq"/>
        </authorList>
    </citation>
    <scope>IDENTIFICATION</scope>
</reference>
<organism evidence="18 19">
    <name type="scientific">Clupea harengus</name>
    <name type="common">Atlantic herring</name>
    <dbReference type="NCBI Taxonomy" id="7950"/>
    <lineage>
        <taxon>Eukaryota</taxon>
        <taxon>Metazoa</taxon>
        <taxon>Chordata</taxon>
        <taxon>Craniata</taxon>
        <taxon>Vertebrata</taxon>
        <taxon>Euteleostomi</taxon>
        <taxon>Actinopterygii</taxon>
        <taxon>Neopterygii</taxon>
        <taxon>Teleostei</taxon>
        <taxon>Clupei</taxon>
        <taxon>Clupeiformes</taxon>
        <taxon>Clupeoidei</taxon>
        <taxon>Clupeidae</taxon>
        <taxon>Clupea</taxon>
    </lineage>
</organism>
<keyword evidence="6 15" id="KW-0808">Transferase</keyword>
<comment type="pathway">
    <text evidence="3 15">Carbohydrate degradation; glycolysis; pyruvate from D-glyceraldehyde 3-phosphate: step 5/5.</text>
</comment>
<evidence type="ECO:0000256" key="4">
    <source>
        <dbReference type="ARBA" id="ARBA00008663"/>
    </source>
</evidence>
<name>A0A6P3VJW2_CLUHA</name>
<keyword evidence="12" id="KW-0630">Potassium</keyword>
<dbReference type="UniPathway" id="UPA00109">
    <property type="reaction ID" value="UER00188"/>
</dbReference>
<dbReference type="FunFam" id="2.40.33.10:FF:000023">
    <property type="entry name" value="Pyruvate kinase PKM"/>
    <property type="match status" value="1"/>
</dbReference>
<dbReference type="InterPro" id="IPR015813">
    <property type="entry name" value="Pyrv/PenolPyrv_kinase-like_dom"/>
</dbReference>
<feature type="domain" description="Pyruvate kinase barrel" evidence="16">
    <location>
        <begin position="40"/>
        <end position="372"/>
    </location>
</feature>
<dbReference type="InterPro" id="IPR015806">
    <property type="entry name" value="Pyrv_Knase_insert_dom_sf"/>
</dbReference>
<evidence type="ECO:0000259" key="17">
    <source>
        <dbReference type="Pfam" id="PF02887"/>
    </source>
</evidence>
<comment type="catalytic activity">
    <reaction evidence="15">
        <text>pyruvate + ATP = phosphoenolpyruvate + ADP + H(+)</text>
        <dbReference type="Rhea" id="RHEA:18157"/>
        <dbReference type="ChEBI" id="CHEBI:15361"/>
        <dbReference type="ChEBI" id="CHEBI:15378"/>
        <dbReference type="ChEBI" id="CHEBI:30616"/>
        <dbReference type="ChEBI" id="CHEBI:58702"/>
        <dbReference type="ChEBI" id="CHEBI:456216"/>
        <dbReference type="EC" id="2.7.1.40"/>
    </reaction>
</comment>
<keyword evidence="14" id="KW-0670">Pyruvate</keyword>
<dbReference type="FunFam" id="3.40.1380.20:FF:000001">
    <property type="entry name" value="Pyruvate kinase"/>
    <property type="match status" value="1"/>
</dbReference>
<evidence type="ECO:0000313" key="18">
    <source>
        <dbReference type="Proteomes" id="UP000515152"/>
    </source>
</evidence>
<dbReference type="PRINTS" id="PR01050">
    <property type="entry name" value="PYRUVTKNASE"/>
</dbReference>
<evidence type="ECO:0000313" key="19">
    <source>
        <dbReference type="RefSeq" id="XP_012674205.2"/>
    </source>
</evidence>
<evidence type="ECO:0000256" key="15">
    <source>
        <dbReference type="RuleBase" id="RU000504"/>
    </source>
</evidence>
<dbReference type="SUPFAM" id="SSF50800">
    <property type="entry name" value="PK beta-barrel domain-like"/>
    <property type="match status" value="1"/>
</dbReference>
<gene>
    <name evidence="19" type="primary">LOC105892486</name>
</gene>
<dbReference type="Gene3D" id="3.20.20.60">
    <property type="entry name" value="Phosphoenolpyruvate-binding domains"/>
    <property type="match status" value="1"/>
</dbReference>
<dbReference type="CDD" id="cd00288">
    <property type="entry name" value="Pyruvate_Kinase"/>
    <property type="match status" value="1"/>
</dbReference>
<evidence type="ECO:0000256" key="2">
    <source>
        <dbReference type="ARBA" id="ARBA00001958"/>
    </source>
</evidence>
<accession>A0A6P3VJW2</accession>
<evidence type="ECO:0000256" key="8">
    <source>
        <dbReference type="ARBA" id="ARBA00022741"/>
    </source>
</evidence>
<dbReference type="InterPro" id="IPR001697">
    <property type="entry name" value="Pyr_Knase"/>
</dbReference>
<protein>
    <recommendedName>
        <fullName evidence="5 15">Pyruvate kinase</fullName>
        <ecNumber evidence="5 15">2.7.1.40</ecNumber>
    </recommendedName>
</protein>
<keyword evidence="9 15" id="KW-0418">Kinase</keyword>
<evidence type="ECO:0000256" key="13">
    <source>
        <dbReference type="ARBA" id="ARBA00023152"/>
    </source>
</evidence>
<comment type="similarity">
    <text evidence="4 15">Belongs to the pyruvate kinase family.</text>
</comment>
<dbReference type="GO" id="GO:0000287">
    <property type="term" value="F:magnesium ion binding"/>
    <property type="evidence" value="ECO:0007669"/>
    <property type="project" value="InterPro"/>
</dbReference>
<evidence type="ECO:0000256" key="11">
    <source>
        <dbReference type="ARBA" id="ARBA00022842"/>
    </source>
</evidence>
<dbReference type="EC" id="2.7.1.40" evidence="5 15"/>
<keyword evidence="11 15" id="KW-0460">Magnesium</keyword>
<evidence type="ECO:0000256" key="1">
    <source>
        <dbReference type="ARBA" id="ARBA00001946"/>
    </source>
</evidence>
<evidence type="ECO:0000256" key="5">
    <source>
        <dbReference type="ARBA" id="ARBA00012142"/>
    </source>
</evidence>
<dbReference type="NCBIfam" id="TIGR01064">
    <property type="entry name" value="pyruv_kin"/>
    <property type="match status" value="1"/>
</dbReference>
<sequence>MAKDMGSTFIQHQQLHAAMADNMLEHLCLLDIDSEPAVARNTGIVCTIGPASRKVETLREMIKTGMNIARMNFSHGTHEYHADTIKNVREAAASFKPGSIDYRPVAIALDTKGPEIRTGLIKGSGEAEVTLVKGETIKLVLDDKYIENCDEKHLWLDYKNITKVVQAGSHIFIDDGLISLKVLNIGGDFVECEIENGGMLGSKKGVNLPGAAVDLPAVSEKDMQDLKFGVEQGVDMVFASFIRKAADVQAVRKVLGDKGKDIKIISKLENHEGCRRFAEILEASDGIMVARGDMGIEIPTEKVFLAQKMMISQSNRMGKPIICATQMLESMIKKPRPTRAESSDVANAILDGADCVMLSGETAKGDYPLECVRMQHQIAREAEAATYHRQLFEEMRRVTHLTRDPTETVAIGAVEASFKCCANAIIVLTKSGRSAHMLARYRPRAPILAVTRCEMAARQAHLYRGIYPILYTKPAHDVWAEDVDQRVNFALEMGKHRKFFKSGDVLICVTGWRPGSGYTNTMRVVLVP</sequence>
<evidence type="ECO:0000259" key="16">
    <source>
        <dbReference type="Pfam" id="PF00224"/>
    </source>
</evidence>
<dbReference type="OrthoDB" id="108365at2759"/>
<dbReference type="SUPFAM" id="SSF52935">
    <property type="entry name" value="PK C-terminal domain-like"/>
    <property type="match status" value="1"/>
</dbReference>
<evidence type="ECO:0000256" key="7">
    <source>
        <dbReference type="ARBA" id="ARBA00022723"/>
    </source>
</evidence>
<dbReference type="InterPro" id="IPR015795">
    <property type="entry name" value="Pyrv_Knase_C"/>
</dbReference>